<accession>A0A067EDS8</accession>
<reference evidence="1 2" key="1">
    <citation type="submission" date="2014-04" db="EMBL/GenBank/DDBJ databases">
        <authorList>
            <consortium name="International Citrus Genome Consortium"/>
            <person name="Gmitter F."/>
            <person name="Chen C."/>
            <person name="Farmerie W."/>
            <person name="Harkins T."/>
            <person name="Desany B."/>
            <person name="Mohiuddin M."/>
            <person name="Kodira C."/>
            <person name="Borodovsky M."/>
            <person name="Lomsadze A."/>
            <person name="Burns P."/>
            <person name="Jenkins J."/>
            <person name="Prochnik S."/>
            <person name="Shu S."/>
            <person name="Chapman J."/>
            <person name="Pitluck S."/>
            <person name="Schmutz J."/>
            <person name="Rokhsar D."/>
        </authorList>
    </citation>
    <scope>NUCLEOTIDE SEQUENCE</scope>
</reference>
<dbReference type="AlphaFoldDB" id="A0A067EDS8"/>
<evidence type="ECO:0000313" key="2">
    <source>
        <dbReference type="Proteomes" id="UP000027120"/>
    </source>
</evidence>
<gene>
    <name evidence="1" type="ORF">CISIN_1g035071mg</name>
</gene>
<dbReference type="Proteomes" id="UP000027120">
    <property type="component" value="Unassembled WGS sequence"/>
</dbReference>
<sequence length="74" mass="8910">MINLIASILKITFTKEIKQEILNDIKYVEEFVIFRMNEIQFTIKYNNKSYKLSYSRNFSRILVNLVRCNVKVTQ</sequence>
<keyword evidence="2" id="KW-1185">Reference proteome</keyword>
<organism evidence="1 2">
    <name type="scientific">Citrus sinensis</name>
    <name type="common">Sweet orange</name>
    <name type="synonym">Citrus aurantium var. sinensis</name>
    <dbReference type="NCBI Taxonomy" id="2711"/>
    <lineage>
        <taxon>Eukaryota</taxon>
        <taxon>Viridiplantae</taxon>
        <taxon>Streptophyta</taxon>
        <taxon>Embryophyta</taxon>
        <taxon>Tracheophyta</taxon>
        <taxon>Spermatophyta</taxon>
        <taxon>Magnoliopsida</taxon>
        <taxon>eudicotyledons</taxon>
        <taxon>Gunneridae</taxon>
        <taxon>Pentapetalae</taxon>
        <taxon>rosids</taxon>
        <taxon>malvids</taxon>
        <taxon>Sapindales</taxon>
        <taxon>Rutaceae</taxon>
        <taxon>Aurantioideae</taxon>
        <taxon>Citrus</taxon>
    </lineage>
</organism>
<protein>
    <submittedName>
        <fullName evidence="1">Uncharacterized protein</fullName>
    </submittedName>
</protein>
<evidence type="ECO:0000313" key="1">
    <source>
        <dbReference type="EMBL" id="KDO49061.1"/>
    </source>
</evidence>
<dbReference type="EMBL" id="KK785123">
    <property type="protein sequence ID" value="KDO49061.1"/>
    <property type="molecule type" value="Genomic_DNA"/>
</dbReference>
<name>A0A067EDS8_CITSI</name>
<proteinExistence type="predicted"/>